<keyword evidence="1" id="KW-0560">Oxidoreductase</keyword>
<dbReference type="AlphaFoldDB" id="A0A3S4KMK4"/>
<dbReference type="Proteomes" id="UP000282433">
    <property type="component" value="Chromosome"/>
</dbReference>
<dbReference type="EMBL" id="LR134162">
    <property type="protein sequence ID" value="VEB07959.1"/>
    <property type="molecule type" value="Genomic_DNA"/>
</dbReference>
<accession>A0A3S4KMK4</accession>
<sequence length="101" mass="11357">MMKWRTSASRYFGGEGSEHFNKVDLENILLHKLPAKRLQLADGSTALVTTVYDLTMANYGLERGLNDDNCAAGYDEVKAYTPAWAEKITGVSRAQYHPYRP</sequence>
<dbReference type="SUPFAM" id="SSF53706">
    <property type="entry name" value="Formate dehydrogenase/DMSO reductase, domains 1-3"/>
    <property type="match status" value="1"/>
</dbReference>
<evidence type="ECO:0000313" key="2">
    <source>
        <dbReference type="Proteomes" id="UP000282433"/>
    </source>
</evidence>
<evidence type="ECO:0000313" key="1">
    <source>
        <dbReference type="EMBL" id="VEB07959.1"/>
    </source>
</evidence>
<protein>
    <submittedName>
        <fullName evidence="1">Respiratory nitrate reductase subunit alpha</fullName>
        <ecNumber evidence="1">1.7.99.4</ecNumber>
    </submittedName>
</protein>
<gene>
    <name evidence="1" type="primary">narG_4</name>
    <name evidence="1" type="ORF">NCTC13635_07183</name>
</gene>
<proteinExistence type="predicted"/>
<organism evidence="1 2">
    <name type="scientific">Klebsiella pneumoniae</name>
    <dbReference type="NCBI Taxonomy" id="573"/>
    <lineage>
        <taxon>Bacteria</taxon>
        <taxon>Pseudomonadati</taxon>
        <taxon>Pseudomonadota</taxon>
        <taxon>Gammaproteobacteria</taxon>
        <taxon>Enterobacterales</taxon>
        <taxon>Enterobacteriaceae</taxon>
        <taxon>Klebsiella/Raoultella group</taxon>
        <taxon>Klebsiella</taxon>
        <taxon>Klebsiella pneumoniae complex</taxon>
    </lineage>
</organism>
<dbReference type="GO" id="GO:0016491">
    <property type="term" value="F:oxidoreductase activity"/>
    <property type="evidence" value="ECO:0007669"/>
    <property type="project" value="UniProtKB-KW"/>
</dbReference>
<dbReference type="Gene3D" id="3.40.50.12440">
    <property type="match status" value="1"/>
</dbReference>
<dbReference type="EC" id="1.7.99.4" evidence="1"/>
<reference evidence="1 2" key="1">
    <citation type="submission" date="2018-12" db="EMBL/GenBank/DDBJ databases">
        <authorList>
            <consortium name="Pathogen Informatics"/>
        </authorList>
    </citation>
    <scope>NUCLEOTIDE SEQUENCE [LARGE SCALE GENOMIC DNA]</scope>
    <source>
        <strain evidence="1 2">NCTC13635</strain>
    </source>
</reference>
<name>A0A3S4KMK4_KLEPN</name>